<dbReference type="InterPro" id="IPR000515">
    <property type="entry name" value="MetI-like"/>
</dbReference>
<evidence type="ECO:0000259" key="9">
    <source>
        <dbReference type="PROSITE" id="PS50928"/>
    </source>
</evidence>
<feature type="transmembrane region" description="Helical" evidence="8">
    <location>
        <begin position="69"/>
        <end position="91"/>
    </location>
</feature>
<keyword evidence="7 8" id="KW-0472">Membrane</keyword>
<dbReference type="RefSeq" id="WP_379728146.1">
    <property type="nucleotide sequence ID" value="NZ_JBHRYJ010000003.1"/>
</dbReference>
<evidence type="ECO:0000256" key="2">
    <source>
        <dbReference type="ARBA" id="ARBA00007069"/>
    </source>
</evidence>
<evidence type="ECO:0000256" key="6">
    <source>
        <dbReference type="ARBA" id="ARBA00022989"/>
    </source>
</evidence>
<keyword evidence="11" id="KW-1185">Reference proteome</keyword>
<comment type="caution">
    <text evidence="10">The sequence shown here is derived from an EMBL/GenBank/DDBJ whole genome shotgun (WGS) entry which is preliminary data.</text>
</comment>
<organism evidence="10 11">
    <name type="scientific">Ferrovibrio xuzhouensis</name>
    <dbReference type="NCBI Taxonomy" id="1576914"/>
    <lineage>
        <taxon>Bacteria</taxon>
        <taxon>Pseudomonadati</taxon>
        <taxon>Pseudomonadota</taxon>
        <taxon>Alphaproteobacteria</taxon>
        <taxon>Rhodospirillales</taxon>
        <taxon>Rhodospirillaceae</taxon>
        <taxon>Ferrovibrio</taxon>
    </lineage>
</organism>
<dbReference type="InterPro" id="IPR035906">
    <property type="entry name" value="MetI-like_sf"/>
</dbReference>
<evidence type="ECO:0000313" key="10">
    <source>
        <dbReference type="EMBL" id="MFC3676889.1"/>
    </source>
</evidence>
<comment type="subcellular location">
    <subcellularLocation>
        <location evidence="1 8">Cell membrane</location>
        <topology evidence="1 8">Multi-pass membrane protein</topology>
    </subcellularLocation>
</comment>
<dbReference type="PROSITE" id="PS50928">
    <property type="entry name" value="ABC_TM1"/>
    <property type="match status" value="1"/>
</dbReference>
<dbReference type="PANTHER" id="PTHR43848">
    <property type="entry name" value="PUTRESCINE TRANSPORT SYSTEM PERMEASE PROTEIN POTI"/>
    <property type="match status" value="1"/>
</dbReference>
<feature type="transmembrane region" description="Helical" evidence="8">
    <location>
        <begin position="135"/>
        <end position="158"/>
    </location>
</feature>
<feature type="transmembrane region" description="Helical" evidence="8">
    <location>
        <begin position="103"/>
        <end position="129"/>
    </location>
</feature>
<evidence type="ECO:0000256" key="5">
    <source>
        <dbReference type="ARBA" id="ARBA00022692"/>
    </source>
</evidence>
<keyword evidence="4" id="KW-1003">Cell membrane</keyword>
<feature type="transmembrane region" description="Helical" evidence="8">
    <location>
        <begin position="237"/>
        <end position="258"/>
    </location>
</feature>
<dbReference type="PANTHER" id="PTHR43848:SF2">
    <property type="entry name" value="PUTRESCINE TRANSPORT SYSTEM PERMEASE PROTEIN POTI"/>
    <property type="match status" value="1"/>
</dbReference>
<gene>
    <name evidence="10" type="ORF">ACFOOQ_15130</name>
</gene>
<evidence type="ECO:0000313" key="11">
    <source>
        <dbReference type="Proteomes" id="UP001595711"/>
    </source>
</evidence>
<dbReference type="Proteomes" id="UP001595711">
    <property type="component" value="Unassembled WGS sequence"/>
</dbReference>
<dbReference type="EMBL" id="JBHRYJ010000003">
    <property type="protein sequence ID" value="MFC3676889.1"/>
    <property type="molecule type" value="Genomic_DNA"/>
</dbReference>
<keyword evidence="5 8" id="KW-0812">Transmembrane</keyword>
<dbReference type="CDD" id="cd06261">
    <property type="entry name" value="TM_PBP2"/>
    <property type="match status" value="1"/>
</dbReference>
<reference evidence="11" key="1">
    <citation type="journal article" date="2019" name="Int. J. Syst. Evol. Microbiol.">
        <title>The Global Catalogue of Microorganisms (GCM) 10K type strain sequencing project: providing services to taxonomists for standard genome sequencing and annotation.</title>
        <authorList>
            <consortium name="The Broad Institute Genomics Platform"/>
            <consortium name="The Broad Institute Genome Sequencing Center for Infectious Disease"/>
            <person name="Wu L."/>
            <person name="Ma J."/>
        </authorList>
    </citation>
    <scope>NUCLEOTIDE SEQUENCE [LARGE SCALE GENOMIC DNA]</scope>
    <source>
        <strain evidence="11">KCTC 42182</strain>
    </source>
</reference>
<dbReference type="InterPro" id="IPR051789">
    <property type="entry name" value="Bact_Polyamine_Transport"/>
</dbReference>
<evidence type="ECO:0000256" key="8">
    <source>
        <dbReference type="RuleBase" id="RU363032"/>
    </source>
</evidence>
<dbReference type="Gene3D" id="1.10.3720.10">
    <property type="entry name" value="MetI-like"/>
    <property type="match status" value="1"/>
</dbReference>
<evidence type="ECO:0000256" key="3">
    <source>
        <dbReference type="ARBA" id="ARBA00022448"/>
    </source>
</evidence>
<evidence type="ECO:0000256" key="7">
    <source>
        <dbReference type="ARBA" id="ARBA00023136"/>
    </source>
</evidence>
<evidence type="ECO:0000256" key="4">
    <source>
        <dbReference type="ARBA" id="ARBA00022475"/>
    </source>
</evidence>
<dbReference type="Pfam" id="PF00528">
    <property type="entry name" value="BPD_transp_1"/>
    <property type="match status" value="1"/>
</dbReference>
<feature type="transmembrane region" description="Helical" evidence="8">
    <location>
        <begin position="41"/>
        <end position="63"/>
    </location>
</feature>
<evidence type="ECO:0000256" key="1">
    <source>
        <dbReference type="ARBA" id="ARBA00004651"/>
    </source>
</evidence>
<proteinExistence type="inferred from homology"/>
<accession>A0ABV7VH86</accession>
<feature type="transmembrane region" description="Helical" evidence="8">
    <location>
        <begin position="179"/>
        <end position="199"/>
    </location>
</feature>
<feature type="transmembrane region" description="Helical" evidence="8">
    <location>
        <begin position="12"/>
        <end position="34"/>
    </location>
</feature>
<sequence>MRRRDPGGLAAIHVTTLVFGLAFLYLPILLVIVFSFNASRLVTVWGGFSLHWYSVLFSTPAYLEAAWMSLRIGIIAATLGTLLGTLGALVLTRLRRFPGRGAFGGLMLAPMVLPDVILGVSTLLLFISLGVERGIATVAMAHATIGAAYALVVVQSRLVSLDPNLEAAARDLGAGPVKAFLLVTVPSLLPALVAAWLLAFTLSLDDVVVASFVNGPGATTLPVRIYSAVRLGVSPEINAISTILIGVVSLFVIIASLLHKRSLLRGSR</sequence>
<protein>
    <submittedName>
        <fullName evidence="10">ABC transporter permease</fullName>
    </submittedName>
</protein>
<comment type="similarity">
    <text evidence="2">Belongs to the binding-protein-dependent transport system permease family. CysTW subfamily.</text>
</comment>
<name>A0ABV7VH86_9PROT</name>
<keyword evidence="6 8" id="KW-1133">Transmembrane helix</keyword>
<keyword evidence="3 8" id="KW-0813">Transport</keyword>
<feature type="domain" description="ABC transmembrane type-1" evidence="9">
    <location>
        <begin position="66"/>
        <end position="255"/>
    </location>
</feature>
<dbReference type="SUPFAM" id="SSF161098">
    <property type="entry name" value="MetI-like"/>
    <property type="match status" value="1"/>
</dbReference>